<reference evidence="1" key="1">
    <citation type="journal article" date="2013" name="Nat. Commun.">
        <title>Whole-genome sequencing of Oryza brachyantha reveals mechanisms underlying Oryza genome evolution.</title>
        <authorList>
            <person name="Chen J."/>
            <person name="Huang Q."/>
            <person name="Gao D."/>
            <person name="Wang J."/>
            <person name="Lang Y."/>
            <person name="Liu T."/>
            <person name="Li B."/>
            <person name="Bai Z."/>
            <person name="Luis Goicoechea J."/>
            <person name="Liang C."/>
            <person name="Chen C."/>
            <person name="Zhang W."/>
            <person name="Sun S."/>
            <person name="Liao Y."/>
            <person name="Zhang X."/>
            <person name="Yang L."/>
            <person name="Song C."/>
            <person name="Wang M."/>
            <person name="Shi J."/>
            <person name="Liu G."/>
            <person name="Liu J."/>
            <person name="Zhou H."/>
            <person name="Zhou W."/>
            <person name="Yu Q."/>
            <person name="An N."/>
            <person name="Chen Y."/>
            <person name="Cai Q."/>
            <person name="Wang B."/>
            <person name="Liu B."/>
            <person name="Min J."/>
            <person name="Huang Y."/>
            <person name="Wu H."/>
            <person name="Li Z."/>
            <person name="Zhang Y."/>
            <person name="Yin Y."/>
            <person name="Song W."/>
            <person name="Jiang J."/>
            <person name="Jackson S.A."/>
            <person name="Wing R.A."/>
            <person name="Wang J."/>
            <person name="Chen M."/>
        </authorList>
    </citation>
    <scope>NUCLEOTIDE SEQUENCE [LARGE SCALE GENOMIC DNA]</scope>
    <source>
        <strain evidence="1">cv. IRGC 101232</strain>
    </source>
</reference>
<evidence type="ECO:0000313" key="2">
    <source>
        <dbReference type="Proteomes" id="UP000006038"/>
    </source>
</evidence>
<dbReference type="HOGENOM" id="CLU_2609838_0_0_1"/>
<dbReference type="EnsemblPlants" id="OB01G29080.1">
    <property type="protein sequence ID" value="OB01G29080.1"/>
    <property type="gene ID" value="OB01G29080"/>
</dbReference>
<reference evidence="1" key="2">
    <citation type="submission" date="2013-04" db="UniProtKB">
        <authorList>
            <consortium name="EnsemblPlants"/>
        </authorList>
    </citation>
    <scope>IDENTIFICATION</scope>
</reference>
<organism evidence="1">
    <name type="scientific">Oryza brachyantha</name>
    <name type="common">malo sina</name>
    <dbReference type="NCBI Taxonomy" id="4533"/>
    <lineage>
        <taxon>Eukaryota</taxon>
        <taxon>Viridiplantae</taxon>
        <taxon>Streptophyta</taxon>
        <taxon>Embryophyta</taxon>
        <taxon>Tracheophyta</taxon>
        <taxon>Spermatophyta</taxon>
        <taxon>Magnoliopsida</taxon>
        <taxon>Liliopsida</taxon>
        <taxon>Poales</taxon>
        <taxon>Poaceae</taxon>
        <taxon>BOP clade</taxon>
        <taxon>Oryzoideae</taxon>
        <taxon>Oryzeae</taxon>
        <taxon>Oryzinae</taxon>
        <taxon>Oryza</taxon>
    </lineage>
</organism>
<dbReference type="Gramene" id="OB01G29080.1">
    <property type="protein sequence ID" value="OB01G29080.1"/>
    <property type="gene ID" value="OB01G29080"/>
</dbReference>
<keyword evidence="2" id="KW-1185">Reference proteome</keyword>
<protein>
    <submittedName>
        <fullName evidence="1">Uncharacterized protein</fullName>
    </submittedName>
</protein>
<proteinExistence type="predicted"/>
<name>J3L102_ORYBR</name>
<dbReference type="Proteomes" id="UP000006038">
    <property type="component" value="Chromosome 1"/>
</dbReference>
<accession>J3L102</accession>
<dbReference type="AlphaFoldDB" id="J3L102"/>
<sequence length="79" mass="8972">MTHQKSPSSLEAKGYIFVVPSISSLLHDTISEEQNAHFKGITYIFFSKIACIHLEQWFEDLFLAVENSLVSDILISRPC</sequence>
<evidence type="ECO:0000313" key="1">
    <source>
        <dbReference type="EnsemblPlants" id="OB01G29080.1"/>
    </source>
</evidence>